<proteinExistence type="inferred from homology"/>
<comment type="similarity">
    <text evidence="1 3">Belongs to the short-chain dehydrogenases/reductases (SDR) family.</text>
</comment>
<dbReference type="SMART" id="SM00822">
    <property type="entry name" value="PKS_KR"/>
    <property type="match status" value="1"/>
</dbReference>
<organism evidence="5 6">
    <name type="scientific">Pseudoalteromonas rubra</name>
    <dbReference type="NCBI Taxonomy" id="43658"/>
    <lineage>
        <taxon>Bacteria</taxon>
        <taxon>Pseudomonadati</taxon>
        <taxon>Pseudomonadota</taxon>
        <taxon>Gammaproteobacteria</taxon>
        <taxon>Alteromonadales</taxon>
        <taxon>Pseudoalteromonadaceae</taxon>
        <taxon>Pseudoalteromonas</taxon>
    </lineage>
</organism>
<dbReference type="InterPro" id="IPR002347">
    <property type="entry name" value="SDR_fam"/>
</dbReference>
<keyword evidence="2" id="KW-0560">Oxidoreductase</keyword>
<comment type="caution">
    <text evidence="5">The sequence shown here is derived from an EMBL/GenBank/DDBJ whole genome shotgun (WGS) entry which is preliminary data.</text>
</comment>
<evidence type="ECO:0000313" key="6">
    <source>
        <dbReference type="Proteomes" id="UP000292345"/>
    </source>
</evidence>
<dbReference type="GO" id="GO:0016491">
    <property type="term" value="F:oxidoreductase activity"/>
    <property type="evidence" value="ECO:0007669"/>
    <property type="project" value="UniProtKB-KW"/>
</dbReference>
<dbReference type="GO" id="GO:0016020">
    <property type="term" value="C:membrane"/>
    <property type="evidence" value="ECO:0007669"/>
    <property type="project" value="TreeGrafter"/>
</dbReference>
<gene>
    <name evidence="5" type="ORF">C3B51_14535</name>
</gene>
<accession>A0A4Q7E7Y9</accession>
<dbReference type="InterPro" id="IPR057326">
    <property type="entry name" value="KR_dom"/>
</dbReference>
<dbReference type="RefSeq" id="WP_130245495.1">
    <property type="nucleotide sequence ID" value="NZ_PPUZ01000039.1"/>
</dbReference>
<dbReference type="NCBIfam" id="NF006565">
    <property type="entry name" value="PRK09072.1"/>
    <property type="match status" value="1"/>
</dbReference>
<name>A0A4Q7E7Y9_9GAMM</name>
<protein>
    <submittedName>
        <fullName evidence="5">Short chain dehydrogenase</fullName>
    </submittedName>
</protein>
<dbReference type="AlphaFoldDB" id="A0A4Q7E7Y9"/>
<dbReference type="SUPFAM" id="SSF51735">
    <property type="entry name" value="NAD(P)-binding Rossmann-fold domains"/>
    <property type="match status" value="1"/>
</dbReference>
<sequence length="271" mass="29082">MSKQKLAVLTGATGGLGRVFAHRLLQDGWRLLLVARDRSVLQTMVTQFGPEHQAIAVDLSDDKAPAQIAHQAAMMGGASLLVNNAGINRMVAFAEMAQDELTQMLQVNLVSPACLTHALLNQLESNRGTVVNIGSALGAIGFPYQSAYCASKFGLRGFSEALAREFSGTVAVKYLAPRAADTAINDESIRQLNQKLGNQMDSPQVVADEFMDLLKSKAIRKGVGFPEKFFARLNGLLPELVDGSIIKQCATIRAHFAAQCAKFSSSSEDSV</sequence>
<evidence type="ECO:0000256" key="2">
    <source>
        <dbReference type="ARBA" id="ARBA00023002"/>
    </source>
</evidence>
<evidence type="ECO:0000313" key="5">
    <source>
        <dbReference type="EMBL" id="RZM78391.1"/>
    </source>
</evidence>
<dbReference type="PANTHER" id="PTHR44196">
    <property type="entry name" value="DEHYDROGENASE/REDUCTASE SDR FAMILY MEMBER 7B"/>
    <property type="match status" value="1"/>
</dbReference>
<evidence type="ECO:0000256" key="1">
    <source>
        <dbReference type="ARBA" id="ARBA00006484"/>
    </source>
</evidence>
<dbReference type="Proteomes" id="UP000292345">
    <property type="component" value="Unassembled WGS sequence"/>
</dbReference>
<dbReference type="PRINTS" id="PR00081">
    <property type="entry name" value="GDHRDH"/>
</dbReference>
<feature type="domain" description="Ketoreductase" evidence="4">
    <location>
        <begin position="5"/>
        <end position="192"/>
    </location>
</feature>
<dbReference type="Gene3D" id="3.40.50.720">
    <property type="entry name" value="NAD(P)-binding Rossmann-like Domain"/>
    <property type="match status" value="1"/>
</dbReference>
<dbReference type="PANTHER" id="PTHR44196:SF1">
    <property type="entry name" value="DEHYDROGENASE_REDUCTASE SDR FAMILY MEMBER 7B"/>
    <property type="match status" value="1"/>
</dbReference>
<dbReference type="PROSITE" id="PS00061">
    <property type="entry name" value="ADH_SHORT"/>
    <property type="match status" value="1"/>
</dbReference>
<evidence type="ECO:0000259" key="4">
    <source>
        <dbReference type="SMART" id="SM00822"/>
    </source>
</evidence>
<dbReference type="EMBL" id="PPUZ01000039">
    <property type="protein sequence ID" value="RZM78391.1"/>
    <property type="molecule type" value="Genomic_DNA"/>
</dbReference>
<dbReference type="InterPro" id="IPR020904">
    <property type="entry name" value="Sc_DH/Rdtase_CS"/>
</dbReference>
<dbReference type="PRINTS" id="PR00080">
    <property type="entry name" value="SDRFAMILY"/>
</dbReference>
<dbReference type="Pfam" id="PF00106">
    <property type="entry name" value="adh_short"/>
    <property type="match status" value="1"/>
</dbReference>
<reference evidence="5 6" key="1">
    <citation type="submission" date="2018-01" db="EMBL/GenBank/DDBJ databases">
        <title>Co-occurrence of chitin degradation, pigmentation and bioactivity in marine Pseudoalteromonas.</title>
        <authorList>
            <person name="Paulsen S."/>
            <person name="Gram L."/>
            <person name="Machado H."/>
        </authorList>
    </citation>
    <scope>NUCLEOTIDE SEQUENCE [LARGE SCALE GENOMIC DNA]</scope>
    <source>
        <strain evidence="5 6">S1946</strain>
    </source>
</reference>
<evidence type="ECO:0000256" key="3">
    <source>
        <dbReference type="RuleBase" id="RU000363"/>
    </source>
</evidence>
<dbReference type="CDD" id="cd05233">
    <property type="entry name" value="SDR_c"/>
    <property type="match status" value="1"/>
</dbReference>
<dbReference type="InterPro" id="IPR036291">
    <property type="entry name" value="NAD(P)-bd_dom_sf"/>
</dbReference>